<keyword evidence="1" id="KW-0472">Membrane</keyword>
<feature type="transmembrane region" description="Helical" evidence="1">
    <location>
        <begin position="219"/>
        <end position="242"/>
    </location>
</feature>
<feature type="transmembrane region" description="Helical" evidence="1">
    <location>
        <begin position="248"/>
        <end position="267"/>
    </location>
</feature>
<dbReference type="Proteomes" id="UP000005387">
    <property type="component" value="Unassembled WGS sequence"/>
</dbReference>
<reference evidence="2 3" key="1">
    <citation type="submission" date="2010-07" db="EMBL/GenBank/DDBJ databases">
        <title>The draft genome of Paenibacillus curdlanolyticus YK9.</title>
        <authorList>
            <consortium name="US DOE Joint Genome Institute (JGI-PGF)"/>
            <person name="Lucas S."/>
            <person name="Copeland A."/>
            <person name="Lapidus A."/>
            <person name="Cheng J.-F."/>
            <person name="Bruce D."/>
            <person name="Goodwin L."/>
            <person name="Pitluck S."/>
            <person name="Land M.L."/>
            <person name="Hauser L."/>
            <person name="Chang Y.-J."/>
            <person name="Jeffries C."/>
            <person name="Anderson I.J."/>
            <person name="Johnson E."/>
            <person name="Loganathan U."/>
            <person name="Mulhopadhyay B."/>
            <person name="Kyrpides N."/>
            <person name="Woyke T.J."/>
        </authorList>
    </citation>
    <scope>NUCLEOTIDE SEQUENCE [LARGE SCALE GENOMIC DNA]</scope>
    <source>
        <strain evidence="2 3">YK9</strain>
    </source>
</reference>
<feature type="transmembrane region" description="Helical" evidence="1">
    <location>
        <begin position="62"/>
        <end position="79"/>
    </location>
</feature>
<gene>
    <name evidence="2" type="ORF">PaecuDRAFT_0292</name>
</gene>
<dbReference type="AlphaFoldDB" id="E0I3B7"/>
<feature type="transmembrane region" description="Helical" evidence="1">
    <location>
        <begin position="140"/>
        <end position="160"/>
    </location>
</feature>
<feature type="transmembrane region" description="Helical" evidence="1">
    <location>
        <begin position="195"/>
        <end position="212"/>
    </location>
</feature>
<protein>
    <recommendedName>
        <fullName evidence="4">DUF2157 domain-containing protein</fullName>
    </recommendedName>
</protein>
<dbReference type="STRING" id="717606.PaecuDRAFT_0292"/>
<keyword evidence="3" id="KW-1185">Reference proteome</keyword>
<dbReference type="RefSeq" id="WP_006036309.1">
    <property type="nucleotide sequence ID" value="NZ_AEDD01000001.1"/>
</dbReference>
<evidence type="ECO:0000256" key="1">
    <source>
        <dbReference type="SAM" id="Phobius"/>
    </source>
</evidence>
<dbReference type="OrthoDB" id="2380880at2"/>
<keyword evidence="1" id="KW-1133">Transmembrane helix</keyword>
<evidence type="ECO:0000313" key="2">
    <source>
        <dbReference type="EMBL" id="EFM12781.1"/>
    </source>
</evidence>
<feature type="transmembrane region" description="Helical" evidence="1">
    <location>
        <begin position="85"/>
        <end position="102"/>
    </location>
</feature>
<sequence>MDQQRRKIIVHEIEHWQKSKLLPDRYCDFLLNLYLEEPEQKQPDRLSGRAATAAMRASGKKWLLAIVIFSLICFVVLHFNAFHPLLQIGISVVSFALLLVYGQRIRKRNEAAGLAFIGFDMLALLGVGTYILRLNEWDNWGAKAGLLVGFAVLWIVYGIWSRISLLHLAGWAAIVLLYAWALSRRDMEPSWYEVQLYWVPMTFVFAWLSWFVQRWSKQVAMVLFVIGGLIWFMPELYGTLFVDIDVSWSQLLLFAKIAIGGSLLFALRKQWIAWVA</sequence>
<evidence type="ECO:0000313" key="3">
    <source>
        <dbReference type="Proteomes" id="UP000005387"/>
    </source>
</evidence>
<evidence type="ECO:0008006" key="4">
    <source>
        <dbReference type="Google" id="ProtNLM"/>
    </source>
</evidence>
<dbReference type="eggNOG" id="ENOG50332M1">
    <property type="taxonomic scope" value="Bacteria"/>
</dbReference>
<keyword evidence="1" id="KW-0812">Transmembrane</keyword>
<accession>E0I3B7</accession>
<feature type="transmembrane region" description="Helical" evidence="1">
    <location>
        <begin position="114"/>
        <end position="134"/>
    </location>
</feature>
<name>E0I3B7_9BACL</name>
<feature type="transmembrane region" description="Helical" evidence="1">
    <location>
        <begin position="165"/>
        <end position="183"/>
    </location>
</feature>
<proteinExistence type="predicted"/>
<dbReference type="EMBL" id="AEDD01000001">
    <property type="protein sequence ID" value="EFM12781.1"/>
    <property type="molecule type" value="Genomic_DNA"/>
</dbReference>
<organism evidence="2 3">
    <name type="scientific">Paenibacillus curdlanolyticus YK9</name>
    <dbReference type="NCBI Taxonomy" id="717606"/>
    <lineage>
        <taxon>Bacteria</taxon>
        <taxon>Bacillati</taxon>
        <taxon>Bacillota</taxon>
        <taxon>Bacilli</taxon>
        <taxon>Bacillales</taxon>
        <taxon>Paenibacillaceae</taxon>
        <taxon>Paenibacillus</taxon>
    </lineage>
</organism>